<keyword evidence="1" id="KW-0521">NADP</keyword>
<dbReference type="InterPro" id="IPR020843">
    <property type="entry name" value="ER"/>
</dbReference>
<organism evidence="4 5">
    <name type="scientific">Thermocatellispora tengchongensis</name>
    <dbReference type="NCBI Taxonomy" id="1073253"/>
    <lineage>
        <taxon>Bacteria</taxon>
        <taxon>Bacillati</taxon>
        <taxon>Actinomycetota</taxon>
        <taxon>Actinomycetes</taxon>
        <taxon>Streptosporangiales</taxon>
        <taxon>Streptosporangiaceae</taxon>
        <taxon>Thermocatellispora</taxon>
    </lineage>
</organism>
<dbReference type="Gene3D" id="3.90.180.10">
    <property type="entry name" value="Medium-chain alcohol dehydrogenases, catalytic domain"/>
    <property type="match status" value="1"/>
</dbReference>
<dbReference type="Proteomes" id="UP000578449">
    <property type="component" value="Unassembled WGS sequence"/>
</dbReference>
<gene>
    <name evidence="4" type="ORF">HNP84_001246</name>
</gene>
<dbReference type="SUPFAM" id="SSF51735">
    <property type="entry name" value="NAD(P)-binding Rossmann-fold domains"/>
    <property type="match status" value="1"/>
</dbReference>
<dbReference type="SUPFAM" id="SSF50129">
    <property type="entry name" value="GroES-like"/>
    <property type="match status" value="1"/>
</dbReference>
<dbReference type="Pfam" id="PF08240">
    <property type="entry name" value="ADH_N"/>
    <property type="match status" value="1"/>
</dbReference>
<comment type="caution">
    <text evidence="4">The sequence shown here is derived from an EMBL/GenBank/DDBJ whole genome shotgun (WGS) entry which is preliminary data.</text>
</comment>
<dbReference type="SMART" id="SM00829">
    <property type="entry name" value="PKS_ER"/>
    <property type="match status" value="1"/>
</dbReference>
<evidence type="ECO:0000313" key="4">
    <source>
        <dbReference type="EMBL" id="MBB5131540.1"/>
    </source>
</evidence>
<dbReference type="RefSeq" id="WP_185048353.1">
    <property type="nucleotide sequence ID" value="NZ_BAABIX010000022.1"/>
</dbReference>
<feature type="domain" description="Enoyl reductase (ER)" evidence="3">
    <location>
        <begin position="10"/>
        <end position="340"/>
    </location>
</feature>
<dbReference type="InterPro" id="IPR036291">
    <property type="entry name" value="NAD(P)-bd_dom_sf"/>
</dbReference>
<proteinExistence type="predicted"/>
<dbReference type="EMBL" id="JACHGN010000002">
    <property type="protein sequence ID" value="MBB5131540.1"/>
    <property type="molecule type" value="Genomic_DNA"/>
</dbReference>
<protein>
    <submittedName>
        <fullName evidence="4">NADPH:quinone reductase-like Zn-dependent oxidoreductase</fullName>
    </submittedName>
</protein>
<name>A0A840P248_9ACTN</name>
<dbReference type="PANTHER" id="PTHR48106:SF18">
    <property type="entry name" value="QUINONE OXIDOREDUCTASE PIG3"/>
    <property type="match status" value="1"/>
</dbReference>
<evidence type="ECO:0000256" key="2">
    <source>
        <dbReference type="ARBA" id="ARBA00023002"/>
    </source>
</evidence>
<dbReference type="InterPro" id="IPR011032">
    <property type="entry name" value="GroES-like_sf"/>
</dbReference>
<evidence type="ECO:0000259" key="3">
    <source>
        <dbReference type="SMART" id="SM00829"/>
    </source>
</evidence>
<evidence type="ECO:0000313" key="5">
    <source>
        <dbReference type="Proteomes" id="UP000578449"/>
    </source>
</evidence>
<dbReference type="GO" id="GO:0016651">
    <property type="term" value="F:oxidoreductase activity, acting on NAD(P)H"/>
    <property type="evidence" value="ECO:0007669"/>
    <property type="project" value="TreeGrafter"/>
</dbReference>
<dbReference type="PANTHER" id="PTHR48106">
    <property type="entry name" value="QUINONE OXIDOREDUCTASE PIG3-RELATED"/>
    <property type="match status" value="1"/>
</dbReference>
<dbReference type="InterPro" id="IPR013154">
    <property type="entry name" value="ADH-like_N"/>
</dbReference>
<accession>A0A840P248</accession>
<dbReference type="Pfam" id="PF00107">
    <property type="entry name" value="ADH_zinc_N"/>
    <property type="match status" value="1"/>
</dbReference>
<dbReference type="AlphaFoldDB" id="A0A840P248"/>
<dbReference type="GO" id="GO:0070402">
    <property type="term" value="F:NADPH binding"/>
    <property type="evidence" value="ECO:0007669"/>
    <property type="project" value="TreeGrafter"/>
</dbReference>
<dbReference type="InterPro" id="IPR013149">
    <property type="entry name" value="ADH-like_C"/>
</dbReference>
<reference evidence="4 5" key="1">
    <citation type="submission" date="2020-08" db="EMBL/GenBank/DDBJ databases">
        <title>Genomic Encyclopedia of Type Strains, Phase IV (KMG-IV): sequencing the most valuable type-strain genomes for metagenomic binning, comparative biology and taxonomic classification.</title>
        <authorList>
            <person name="Goeker M."/>
        </authorList>
    </citation>
    <scope>NUCLEOTIDE SEQUENCE [LARGE SCALE GENOMIC DNA]</scope>
    <source>
        <strain evidence="4 5">DSM 45615</strain>
    </source>
</reference>
<evidence type="ECO:0000256" key="1">
    <source>
        <dbReference type="ARBA" id="ARBA00022857"/>
    </source>
</evidence>
<sequence length="343" mass="36008">MKAGIVRAWGGPEAVRIEEVPDPVPGPGQVLVRLRAAGLNRADVIIREGGFPEAPCPIILGVEGAGEVADPGDRAYGLEAGQKVLLSPMIVCGACAACRAGADNACPSLKVIGEHMDGTYAQYIAVPRHNVLPAPANLGHVELAAAMTAYMTAWHMLATRAAVAEGETVLIAGAGSGVGSAAVQVAKLLGARVIATTGTPDKERRLREIGADEVIDYRRTPEFHEAVRDLTGGRGADVAHDSVGRATFQRSILALRHGGRLVCMGSHTGARVELDLWNIYRREITILGAHTAGARDIAEFLPHLAGGALRPLVDSVFPLERAADAQARLVSSERFGKVVLTID</sequence>
<keyword evidence="5" id="KW-1185">Reference proteome</keyword>
<keyword evidence="2" id="KW-0560">Oxidoreductase</keyword>